<evidence type="ECO:0000313" key="24">
    <source>
        <dbReference type="EMBL" id="MBD7912803.1"/>
    </source>
</evidence>
<dbReference type="PANTHER" id="PTHR44936:SF9">
    <property type="entry name" value="SENSOR PROTEIN CREC"/>
    <property type="match status" value="1"/>
</dbReference>
<keyword evidence="12" id="KW-0067">ATP-binding</keyword>
<dbReference type="Pfam" id="PF00512">
    <property type="entry name" value="HisKA"/>
    <property type="match status" value="1"/>
</dbReference>
<keyword evidence="7" id="KW-0597">Phosphoprotein</keyword>
<evidence type="ECO:0000259" key="22">
    <source>
        <dbReference type="PROSITE" id="PS50109"/>
    </source>
</evidence>
<evidence type="ECO:0000256" key="21">
    <source>
        <dbReference type="SAM" id="Phobius"/>
    </source>
</evidence>
<dbReference type="InterPro" id="IPR036097">
    <property type="entry name" value="HisK_dim/P_sf"/>
</dbReference>
<dbReference type="GO" id="GO:0016301">
    <property type="term" value="F:kinase activity"/>
    <property type="evidence" value="ECO:0007669"/>
    <property type="project" value="UniProtKB-KW"/>
</dbReference>
<keyword evidence="21" id="KW-1133">Transmembrane helix</keyword>
<dbReference type="EC" id="2.7.13.3" evidence="5"/>
<evidence type="ECO:0000256" key="6">
    <source>
        <dbReference type="ARBA" id="ARBA00022475"/>
    </source>
</evidence>
<evidence type="ECO:0000256" key="11">
    <source>
        <dbReference type="ARBA" id="ARBA00022801"/>
    </source>
</evidence>
<feature type="domain" description="HAMP" evidence="23">
    <location>
        <begin position="191"/>
        <end position="243"/>
    </location>
</feature>
<dbReference type="RefSeq" id="WP_143316289.1">
    <property type="nucleotide sequence ID" value="NZ_JACSRA010000028.1"/>
</dbReference>
<keyword evidence="6" id="KW-1003">Cell membrane</keyword>
<keyword evidence="10 24" id="KW-0418">Kinase</keyword>
<keyword evidence="9" id="KW-0547">Nucleotide-binding</keyword>
<dbReference type="PROSITE" id="PS50885">
    <property type="entry name" value="HAMP"/>
    <property type="match status" value="1"/>
</dbReference>
<keyword evidence="17" id="KW-0843">Virulence</keyword>
<evidence type="ECO:0000256" key="2">
    <source>
        <dbReference type="ARBA" id="ARBA00001936"/>
    </source>
</evidence>
<keyword evidence="15" id="KW-0902">Two-component regulatory system</keyword>
<keyword evidence="21" id="KW-0812">Transmembrane</keyword>
<dbReference type="Proteomes" id="UP000627781">
    <property type="component" value="Unassembled WGS sequence"/>
</dbReference>
<evidence type="ECO:0000256" key="1">
    <source>
        <dbReference type="ARBA" id="ARBA00000085"/>
    </source>
</evidence>
<evidence type="ECO:0000256" key="10">
    <source>
        <dbReference type="ARBA" id="ARBA00022777"/>
    </source>
</evidence>
<keyword evidence="25" id="KW-1185">Reference proteome</keyword>
<dbReference type="SMART" id="SM00304">
    <property type="entry name" value="HAMP"/>
    <property type="match status" value="1"/>
</dbReference>
<name>A0ABR8PXD4_9CLOT</name>
<feature type="transmembrane region" description="Helical" evidence="21">
    <location>
        <begin position="12"/>
        <end position="35"/>
    </location>
</feature>
<evidence type="ECO:0000256" key="15">
    <source>
        <dbReference type="ARBA" id="ARBA00023012"/>
    </source>
</evidence>
<evidence type="ECO:0000256" key="13">
    <source>
        <dbReference type="ARBA" id="ARBA00022842"/>
    </source>
</evidence>
<comment type="cofactor">
    <cofactor evidence="3">
        <name>Mg(2+)</name>
        <dbReference type="ChEBI" id="CHEBI:18420"/>
    </cofactor>
</comment>
<keyword evidence="14" id="KW-0904">Protein phosphatase</keyword>
<feature type="domain" description="Histidine kinase" evidence="22">
    <location>
        <begin position="251"/>
        <end position="455"/>
    </location>
</feature>
<proteinExistence type="predicted"/>
<evidence type="ECO:0000256" key="5">
    <source>
        <dbReference type="ARBA" id="ARBA00012438"/>
    </source>
</evidence>
<evidence type="ECO:0000256" key="16">
    <source>
        <dbReference type="ARBA" id="ARBA00023016"/>
    </source>
</evidence>
<dbReference type="InterPro" id="IPR004358">
    <property type="entry name" value="Sig_transdc_His_kin-like_C"/>
</dbReference>
<dbReference type="SMART" id="SM00388">
    <property type="entry name" value="HisKA"/>
    <property type="match status" value="1"/>
</dbReference>
<dbReference type="InterPro" id="IPR050980">
    <property type="entry name" value="2C_sensor_his_kinase"/>
</dbReference>
<keyword evidence="8" id="KW-0808">Transferase</keyword>
<dbReference type="EMBL" id="JACSRA010000028">
    <property type="protein sequence ID" value="MBD7912803.1"/>
    <property type="molecule type" value="Genomic_DNA"/>
</dbReference>
<dbReference type="Gene3D" id="6.10.340.10">
    <property type="match status" value="1"/>
</dbReference>
<dbReference type="InterPro" id="IPR003594">
    <property type="entry name" value="HATPase_dom"/>
</dbReference>
<dbReference type="InterPro" id="IPR036890">
    <property type="entry name" value="HATPase_C_sf"/>
</dbReference>
<dbReference type="InterPro" id="IPR003661">
    <property type="entry name" value="HisK_dim/P_dom"/>
</dbReference>
<evidence type="ECO:0000256" key="3">
    <source>
        <dbReference type="ARBA" id="ARBA00001946"/>
    </source>
</evidence>
<feature type="transmembrane region" description="Helical" evidence="21">
    <location>
        <begin position="167"/>
        <end position="190"/>
    </location>
</feature>
<dbReference type="SUPFAM" id="SSF158472">
    <property type="entry name" value="HAMP domain-like"/>
    <property type="match status" value="1"/>
</dbReference>
<dbReference type="SMART" id="SM00387">
    <property type="entry name" value="HATPase_c"/>
    <property type="match status" value="1"/>
</dbReference>
<comment type="cofactor">
    <cofactor evidence="2">
        <name>Mn(2+)</name>
        <dbReference type="ChEBI" id="CHEBI:29035"/>
    </cofactor>
</comment>
<dbReference type="SUPFAM" id="SSF47384">
    <property type="entry name" value="Homodimeric domain of signal transducing histidine kinase"/>
    <property type="match status" value="1"/>
</dbReference>
<evidence type="ECO:0000256" key="7">
    <source>
        <dbReference type="ARBA" id="ARBA00022553"/>
    </source>
</evidence>
<dbReference type="PANTHER" id="PTHR44936">
    <property type="entry name" value="SENSOR PROTEIN CREC"/>
    <property type="match status" value="1"/>
</dbReference>
<dbReference type="CDD" id="cd00082">
    <property type="entry name" value="HisKA"/>
    <property type="match status" value="1"/>
</dbReference>
<comment type="caution">
    <text evidence="24">The sequence shown here is derived from an EMBL/GenBank/DDBJ whole genome shotgun (WGS) entry which is preliminary data.</text>
</comment>
<comment type="subcellular location">
    <subcellularLocation>
        <location evidence="4">Cell membrane</location>
        <topology evidence="4">Multi-pass membrane protein</topology>
    </subcellularLocation>
</comment>
<comment type="catalytic activity">
    <reaction evidence="1">
        <text>ATP + protein L-histidine = ADP + protein N-phospho-L-histidine.</text>
        <dbReference type="EC" id="2.7.13.3"/>
    </reaction>
</comment>
<evidence type="ECO:0000256" key="20">
    <source>
        <dbReference type="ARBA" id="ARBA00041776"/>
    </source>
</evidence>
<keyword evidence="11" id="KW-0378">Hydrolase</keyword>
<dbReference type="Pfam" id="PF02518">
    <property type="entry name" value="HATPase_c"/>
    <property type="match status" value="1"/>
</dbReference>
<dbReference type="PROSITE" id="PS50109">
    <property type="entry name" value="HIS_KIN"/>
    <property type="match status" value="1"/>
</dbReference>
<dbReference type="Pfam" id="PF00672">
    <property type="entry name" value="HAMP"/>
    <property type="match status" value="1"/>
</dbReference>
<protein>
    <recommendedName>
        <fullName evidence="19">Signal transduction histidine-protein kinase/phosphatase MprB</fullName>
        <ecNumber evidence="5">2.7.13.3</ecNumber>
    </recommendedName>
    <alternativeName>
        <fullName evidence="20">Mycobacterial persistence regulator B</fullName>
    </alternativeName>
</protein>
<gene>
    <name evidence="24" type="ORF">H9661_15740</name>
</gene>
<dbReference type="Gene3D" id="3.30.565.10">
    <property type="entry name" value="Histidine kinase-like ATPase, C-terminal domain"/>
    <property type="match status" value="1"/>
</dbReference>
<evidence type="ECO:0000256" key="14">
    <source>
        <dbReference type="ARBA" id="ARBA00022912"/>
    </source>
</evidence>
<accession>A0ABR8PXD4</accession>
<dbReference type="InterPro" id="IPR005467">
    <property type="entry name" value="His_kinase_dom"/>
</dbReference>
<evidence type="ECO:0000256" key="4">
    <source>
        <dbReference type="ARBA" id="ARBA00004651"/>
    </source>
</evidence>
<keyword evidence="18" id="KW-0464">Manganese</keyword>
<evidence type="ECO:0000256" key="12">
    <source>
        <dbReference type="ARBA" id="ARBA00022840"/>
    </source>
</evidence>
<evidence type="ECO:0000256" key="17">
    <source>
        <dbReference type="ARBA" id="ARBA00023026"/>
    </source>
</evidence>
<reference evidence="24 25" key="1">
    <citation type="submission" date="2020-08" db="EMBL/GenBank/DDBJ databases">
        <title>A Genomic Blueprint of the Chicken Gut Microbiome.</title>
        <authorList>
            <person name="Gilroy R."/>
            <person name="Ravi A."/>
            <person name="Getino M."/>
            <person name="Pursley I."/>
            <person name="Horton D.L."/>
            <person name="Alikhan N.-F."/>
            <person name="Baker D."/>
            <person name="Gharbi K."/>
            <person name="Hall N."/>
            <person name="Watson M."/>
            <person name="Adriaenssens E.M."/>
            <person name="Foster-Nyarko E."/>
            <person name="Jarju S."/>
            <person name="Secka A."/>
            <person name="Antonio M."/>
            <person name="Oren A."/>
            <person name="Chaudhuri R."/>
            <person name="La Ragione R.M."/>
            <person name="Hildebrand F."/>
            <person name="Pallen M.J."/>
        </authorList>
    </citation>
    <scope>NUCLEOTIDE SEQUENCE [LARGE SCALE GENOMIC DNA]</scope>
    <source>
        <strain evidence="24 25">Sa3CVN1</strain>
    </source>
</reference>
<evidence type="ECO:0000256" key="9">
    <source>
        <dbReference type="ARBA" id="ARBA00022741"/>
    </source>
</evidence>
<organism evidence="24 25">
    <name type="scientific">Clostridium cibarium</name>
    <dbReference type="NCBI Taxonomy" id="2762247"/>
    <lineage>
        <taxon>Bacteria</taxon>
        <taxon>Bacillati</taxon>
        <taxon>Bacillota</taxon>
        <taxon>Clostridia</taxon>
        <taxon>Eubacteriales</taxon>
        <taxon>Clostridiaceae</taxon>
        <taxon>Clostridium</taxon>
    </lineage>
</organism>
<keyword evidence="13" id="KW-0460">Magnesium</keyword>
<dbReference type="InterPro" id="IPR003660">
    <property type="entry name" value="HAMP_dom"/>
</dbReference>
<dbReference type="SUPFAM" id="SSF55874">
    <property type="entry name" value="ATPase domain of HSP90 chaperone/DNA topoisomerase II/histidine kinase"/>
    <property type="match status" value="1"/>
</dbReference>
<evidence type="ECO:0000256" key="19">
    <source>
        <dbReference type="ARBA" id="ARBA00040454"/>
    </source>
</evidence>
<dbReference type="PRINTS" id="PR00344">
    <property type="entry name" value="BCTRLSENSOR"/>
</dbReference>
<evidence type="ECO:0000256" key="8">
    <source>
        <dbReference type="ARBA" id="ARBA00022679"/>
    </source>
</evidence>
<dbReference type="CDD" id="cd06225">
    <property type="entry name" value="HAMP"/>
    <property type="match status" value="1"/>
</dbReference>
<sequence length="460" mass="52686">MKKLKFKSLTIRIWITFTSAILIIVTCISLLYLFAFRKIDEKSKAHDLMVSHNAVLENDGFVQPNRFNEVKSLKDSKHFILEFRDNVPRIADISPGGGLHPVPPIGDENRVKAWMCGFAKEDNMEAEKFKESYGNSSYIFIITSIKREGATKAYVISYVPNKQDYSIVYTILIIGAIFIFIGFFIARVIANYISRPLKELEGYTMKIANKDWKDAIRIESDDEIGRLADSMNAMRKELKRADEEEKMFLQSISHDLKTPVMVIMSHADAIIDGVYVESVEKTAEIIRDEAINLEKKIRQILYLNTLNYVMESNKEVSEINLKNLLLHIVSRFEVVNSKIEWDLDIEDAVIYGNVDQIQVSIENIIENGLRYVKNIIAINLKKDESFVVLEIYNDGPNINNQHIEHIFDNMYKDKTGNFGLGLAITKKVINYYGGEIKAVNRENGVSFIIELPIVKKTTSM</sequence>
<evidence type="ECO:0000256" key="18">
    <source>
        <dbReference type="ARBA" id="ARBA00023211"/>
    </source>
</evidence>
<dbReference type="Gene3D" id="1.10.287.130">
    <property type="match status" value="1"/>
</dbReference>
<evidence type="ECO:0000259" key="23">
    <source>
        <dbReference type="PROSITE" id="PS50885"/>
    </source>
</evidence>
<evidence type="ECO:0000313" key="25">
    <source>
        <dbReference type="Proteomes" id="UP000627781"/>
    </source>
</evidence>
<keyword evidence="21" id="KW-0472">Membrane</keyword>
<keyword evidence="16" id="KW-0346">Stress response</keyword>